<reference evidence="3" key="1">
    <citation type="submission" date="2021-06" db="EMBL/GenBank/DDBJ databases">
        <title>New haloarchaea isolates fom saline soil.</title>
        <authorList>
            <person name="Duran-Viseras A."/>
            <person name="Sanchez-Porro C.S."/>
            <person name="Ventosa A."/>
        </authorList>
    </citation>
    <scope>NUCLEOTIDE SEQUENCE</scope>
    <source>
        <strain evidence="3">JCM 18369</strain>
    </source>
</reference>
<dbReference type="SUPFAM" id="SSF53474">
    <property type="entry name" value="alpha/beta-Hydrolases"/>
    <property type="match status" value="1"/>
</dbReference>
<dbReference type="Proteomes" id="UP001166304">
    <property type="component" value="Unassembled WGS sequence"/>
</dbReference>
<dbReference type="PRINTS" id="PR00412">
    <property type="entry name" value="EPOXHYDRLASE"/>
</dbReference>
<protein>
    <submittedName>
        <fullName evidence="3">Alpha/beta hydrolase</fullName>
    </submittedName>
</protein>
<comment type="caution">
    <text evidence="3">The sequence shown here is derived from an EMBL/GenBank/DDBJ whole genome shotgun (WGS) entry which is preliminary data.</text>
</comment>
<organism evidence="3 4">
    <name type="scientific">Haloarcula salina</name>
    <dbReference type="NCBI Taxonomy" id="1429914"/>
    <lineage>
        <taxon>Archaea</taxon>
        <taxon>Methanobacteriati</taxon>
        <taxon>Methanobacteriota</taxon>
        <taxon>Stenosarchaea group</taxon>
        <taxon>Halobacteria</taxon>
        <taxon>Halobacteriales</taxon>
        <taxon>Haloarculaceae</taxon>
        <taxon>Haloarcula</taxon>
    </lineage>
</organism>
<evidence type="ECO:0000259" key="2">
    <source>
        <dbReference type="Pfam" id="PF00561"/>
    </source>
</evidence>
<dbReference type="PANTHER" id="PTHR43329">
    <property type="entry name" value="EPOXIDE HYDROLASE"/>
    <property type="match status" value="1"/>
</dbReference>
<proteinExistence type="predicted"/>
<keyword evidence="1 3" id="KW-0378">Hydrolase</keyword>
<dbReference type="PRINTS" id="PR00111">
    <property type="entry name" value="ABHYDROLASE"/>
</dbReference>
<dbReference type="GO" id="GO:0016787">
    <property type="term" value="F:hydrolase activity"/>
    <property type="evidence" value="ECO:0007669"/>
    <property type="project" value="UniProtKB-KW"/>
</dbReference>
<dbReference type="InterPro" id="IPR000073">
    <property type="entry name" value="AB_hydrolase_1"/>
</dbReference>
<accession>A0AA41FXD9</accession>
<dbReference type="RefSeq" id="WP_162412149.1">
    <property type="nucleotide sequence ID" value="NZ_JAHQXE010000001.1"/>
</dbReference>
<name>A0AA41FXD9_9EURY</name>
<dbReference type="AlphaFoldDB" id="A0AA41FXD9"/>
<feature type="domain" description="AB hydrolase-1" evidence="2">
    <location>
        <begin position="45"/>
        <end position="298"/>
    </location>
</feature>
<dbReference type="InterPro" id="IPR029058">
    <property type="entry name" value="AB_hydrolase_fold"/>
</dbReference>
<dbReference type="EMBL" id="JAHQXE010000001">
    <property type="protein sequence ID" value="MBV0900560.1"/>
    <property type="molecule type" value="Genomic_DNA"/>
</dbReference>
<evidence type="ECO:0000313" key="4">
    <source>
        <dbReference type="Proteomes" id="UP001166304"/>
    </source>
</evidence>
<gene>
    <name evidence="3" type="ORF">KTS37_02060</name>
</gene>
<keyword evidence="4" id="KW-1185">Reference proteome</keyword>
<evidence type="ECO:0000313" key="3">
    <source>
        <dbReference type="EMBL" id="MBV0900560.1"/>
    </source>
</evidence>
<sequence>MEPPGERDDATDWTVSAADTPGAHGWVDADGVRLHAVTAGPKDGPLVLLLHGFPEFWYAWRHQLPALAAAGYRVIAPDLRGYNCSEKPSGVDAYHLDELVGDVADLVAAFDRDRAHVVGHDWGGLIAWQAAIDRPDVVDRLAALNAPHPSAYERALRTSPTQVLRSWYVGVAQLPALPEAAMRARDFALLERLLRTGPTRSDAFTDTDVARYKRALGRPGALTAALNYYRSIAQRNAWLTVTRGGVGDLPVDAPTLLVWGERDDALSVSLTEGLDRWVPDCRVERLPEASHWVQADAPERVTDLLLSHLTQ</sequence>
<evidence type="ECO:0000256" key="1">
    <source>
        <dbReference type="ARBA" id="ARBA00022801"/>
    </source>
</evidence>
<dbReference type="Gene3D" id="3.40.50.1820">
    <property type="entry name" value="alpha/beta hydrolase"/>
    <property type="match status" value="1"/>
</dbReference>
<dbReference type="InterPro" id="IPR000639">
    <property type="entry name" value="Epox_hydrolase-like"/>
</dbReference>
<dbReference type="Pfam" id="PF00561">
    <property type="entry name" value="Abhydrolase_1"/>
    <property type="match status" value="1"/>
</dbReference>